<dbReference type="InterPro" id="IPR049713">
    <property type="entry name" value="Pr6Pr-like"/>
</dbReference>
<organism evidence="2 3">
    <name type="scientific">Chryseobacterium wanjuense</name>
    <dbReference type="NCBI Taxonomy" id="356305"/>
    <lineage>
        <taxon>Bacteria</taxon>
        <taxon>Pseudomonadati</taxon>
        <taxon>Bacteroidota</taxon>
        <taxon>Flavobacteriia</taxon>
        <taxon>Flavobacteriales</taxon>
        <taxon>Weeksellaceae</taxon>
        <taxon>Chryseobacterium group</taxon>
        <taxon>Chryseobacterium</taxon>
    </lineage>
</organism>
<dbReference type="STRING" id="356305.SAMN05421841_2128"/>
<evidence type="ECO:0000313" key="3">
    <source>
        <dbReference type="Proteomes" id="UP000199469"/>
    </source>
</evidence>
<feature type="transmembrane region" description="Helical" evidence="1">
    <location>
        <begin position="126"/>
        <end position="145"/>
    </location>
</feature>
<feature type="transmembrane region" description="Helical" evidence="1">
    <location>
        <begin position="94"/>
        <end position="114"/>
    </location>
</feature>
<feature type="transmembrane region" description="Helical" evidence="1">
    <location>
        <begin position="157"/>
        <end position="177"/>
    </location>
</feature>
<gene>
    <name evidence="2" type="ORF">SAMN05421841_2128</name>
</gene>
<feature type="transmembrane region" description="Helical" evidence="1">
    <location>
        <begin position="62"/>
        <end position="82"/>
    </location>
</feature>
<sequence>MNNLRKFSQTQNRIFILYLSNTSQHMKRTLALIFSSIGWFALIAQFYLMIENRILPIPETTIRFFSYFTILTNLIVAIYLTSEIFKDNSNRSSGNLTAITIYILIVGVIYQVILRQLWQPTGLQKIVDELLHSVTPVLTLFYWYLYENKKNLHYKMIPKWTVFPLLYLIFVLIRGHFSNFYPYFFIDVNALGLAQTLMNAFWILVFFVGLSMLFIRVGRLFNK</sequence>
<feature type="transmembrane region" description="Helical" evidence="1">
    <location>
        <begin position="197"/>
        <end position="215"/>
    </location>
</feature>
<reference evidence="3" key="1">
    <citation type="submission" date="2016-10" db="EMBL/GenBank/DDBJ databases">
        <authorList>
            <person name="Varghese N."/>
            <person name="Submissions S."/>
        </authorList>
    </citation>
    <scope>NUCLEOTIDE SEQUENCE [LARGE SCALE GENOMIC DNA]</scope>
    <source>
        <strain evidence="3">DSM 17724</strain>
    </source>
</reference>
<keyword evidence="1" id="KW-0812">Transmembrane</keyword>
<feature type="transmembrane region" description="Helical" evidence="1">
    <location>
        <begin position="30"/>
        <end position="50"/>
    </location>
</feature>
<dbReference type="AlphaFoldDB" id="A0A1I0QSC7"/>
<protein>
    <recommendedName>
        <fullName evidence="4">FAR-17a/AIG1-like protein</fullName>
    </recommendedName>
</protein>
<keyword evidence="1" id="KW-0472">Membrane</keyword>
<name>A0A1I0QSC7_9FLAO</name>
<keyword evidence="1" id="KW-1133">Transmembrane helix</keyword>
<evidence type="ECO:0000313" key="2">
    <source>
        <dbReference type="EMBL" id="SEW30263.1"/>
    </source>
</evidence>
<evidence type="ECO:0000256" key="1">
    <source>
        <dbReference type="SAM" id="Phobius"/>
    </source>
</evidence>
<dbReference type="EMBL" id="FOIU01000001">
    <property type="protein sequence ID" value="SEW30263.1"/>
    <property type="molecule type" value="Genomic_DNA"/>
</dbReference>
<keyword evidence="3" id="KW-1185">Reference proteome</keyword>
<dbReference type="Proteomes" id="UP000199469">
    <property type="component" value="Unassembled WGS sequence"/>
</dbReference>
<evidence type="ECO:0008006" key="4">
    <source>
        <dbReference type="Google" id="ProtNLM"/>
    </source>
</evidence>
<proteinExistence type="predicted"/>
<accession>A0A1I0QSC7</accession>
<dbReference type="NCBIfam" id="NF038065">
    <property type="entry name" value="Pr6Pr"/>
    <property type="match status" value="1"/>
</dbReference>